<dbReference type="AlphaFoldDB" id="A0A9X4B088"/>
<evidence type="ECO:0000313" key="3">
    <source>
        <dbReference type="EMBL" id="MDC3989225.1"/>
    </source>
</evidence>
<gene>
    <name evidence="3" type="ORF">KEG57_52660</name>
</gene>
<keyword evidence="3" id="KW-0645">Protease</keyword>
<dbReference type="Gene3D" id="2.60.40.10">
    <property type="entry name" value="Immunoglobulins"/>
    <property type="match status" value="1"/>
</dbReference>
<name>A0A9X4B088_9BACT</name>
<comment type="caution">
    <text evidence="3">The sequence shown here is derived from an EMBL/GenBank/DDBJ whole genome shotgun (WGS) entry which is preliminary data.</text>
</comment>
<feature type="signal peptide" evidence="2">
    <location>
        <begin position="1"/>
        <end position="26"/>
    </location>
</feature>
<dbReference type="Proteomes" id="UP001151081">
    <property type="component" value="Unassembled WGS sequence"/>
</dbReference>
<protein>
    <submittedName>
        <fullName evidence="3">Carboxypeptidase regulatory-like domain-containing protein</fullName>
    </submittedName>
</protein>
<organism evidence="3 4">
    <name type="scientific">Polyangium jinanense</name>
    <dbReference type="NCBI Taxonomy" id="2829994"/>
    <lineage>
        <taxon>Bacteria</taxon>
        <taxon>Pseudomonadati</taxon>
        <taxon>Myxococcota</taxon>
        <taxon>Polyangia</taxon>
        <taxon>Polyangiales</taxon>
        <taxon>Polyangiaceae</taxon>
        <taxon>Polyangium</taxon>
    </lineage>
</organism>
<proteinExistence type="predicted"/>
<dbReference type="RefSeq" id="WP_272428997.1">
    <property type="nucleotide sequence ID" value="NZ_JAGTJJ010000101.1"/>
</dbReference>
<sequence>MIYARSLVLRRTLPFLISALALGPVAGCDDDNGSNNSSSSSSSSSSGSGGAGGQDESFRLSGSLSYEYVPFDVDLEKLDYGKIEKRPIRGASVRLIDADTDAEIAKTTSDDEGAYSFDYMGAAKVKVWVYAQTEVPSLIVEDNTSGDEVYVMESNTADSAADAKLDVLAATGWDGTAYTKTRAAAPFAVLDTAYTAVRRFLDEVSPPPELPPLKFNWSIDNRPEEGDKALGQVGTSHYDGEELYILGKADVDTDEFDSHIIVHEWGHWFDNTLGRADTIGGTHGSGDIEDPRLAWSEGFCTGLSAIILDPDTTYTDSSGPGQASGFANDVEVNNNNVETNPGWFSETTIEGLVYDLYDGANEPFDQVSVGIKGIYEAHQSQKTKASFTTLFSFVASLKENNPQAAADIDAVTSFYNASADFGIDPIEDEWGTNETHAGGFPGSLPVYKEGVVGDSYTVDMTGDDESNRLSQNVYFRMEGDGMPITVTSTSPSNVDLAVYNAGVLVTSDENPSGEESLTFDSEAGTIYVLSVRGYNTMPMSYAADITISH</sequence>
<keyword evidence="3" id="KW-0378">Hydrolase</keyword>
<dbReference type="GO" id="GO:0004180">
    <property type="term" value="F:carboxypeptidase activity"/>
    <property type="evidence" value="ECO:0007669"/>
    <property type="project" value="UniProtKB-KW"/>
</dbReference>
<feature type="chain" id="PRO_5040964461" evidence="2">
    <location>
        <begin position="27"/>
        <end position="549"/>
    </location>
</feature>
<dbReference type="EMBL" id="JAGTJJ010000101">
    <property type="protein sequence ID" value="MDC3989225.1"/>
    <property type="molecule type" value="Genomic_DNA"/>
</dbReference>
<keyword evidence="2" id="KW-0732">Signal</keyword>
<evidence type="ECO:0000256" key="1">
    <source>
        <dbReference type="SAM" id="MobiDB-lite"/>
    </source>
</evidence>
<keyword evidence="3" id="KW-0121">Carboxypeptidase</keyword>
<feature type="region of interest" description="Disordered" evidence="1">
    <location>
        <begin position="32"/>
        <end position="55"/>
    </location>
</feature>
<dbReference type="InterPro" id="IPR013783">
    <property type="entry name" value="Ig-like_fold"/>
</dbReference>
<reference evidence="3 4" key="1">
    <citation type="submission" date="2021-04" db="EMBL/GenBank/DDBJ databases">
        <title>Genome analysis of Polyangium sp.</title>
        <authorList>
            <person name="Li Y."/>
            <person name="Wang J."/>
        </authorList>
    </citation>
    <scope>NUCLEOTIDE SEQUENCE [LARGE SCALE GENOMIC DNA]</scope>
    <source>
        <strain evidence="3 4">SDU14</strain>
    </source>
</reference>
<accession>A0A9X4B088</accession>
<evidence type="ECO:0000313" key="4">
    <source>
        <dbReference type="Proteomes" id="UP001151081"/>
    </source>
</evidence>
<keyword evidence="4" id="KW-1185">Reference proteome</keyword>
<evidence type="ECO:0000256" key="2">
    <source>
        <dbReference type="SAM" id="SignalP"/>
    </source>
</evidence>
<feature type="compositionally biased region" description="Low complexity" evidence="1">
    <location>
        <begin position="33"/>
        <end position="46"/>
    </location>
</feature>